<dbReference type="RefSeq" id="WP_354643168.1">
    <property type="nucleotide sequence ID" value="NZ_CP159872.1"/>
</dbReference>
<dbReference type="EC" id="2.1.1.-" evidence="3"/>
<dbReference type="KEGG" id="kcm:ABWK59_26675"/>
<dbReference type="Pfam" id="PF13649">
    <property type="entry name" value="Methyltransf_25"/>
    <property type="match status" value="1"/>
</dbReference>
<dbReference type="GO" id="GO:0032259">
    <property type="term" value="P:methylation"/>
    <property type="evidence" value="ECO:0007669"/>
    <property type="project" value="UniProtKB-KW"/>
</dbReference>
<dbReference type="InterPro" id="IPR029063">
    <property type="entry name" value="SAM-dependent_MTases_sf"/>
</dbReference>
<dbReference type="Gene3D" id="3.40.50.150">
    <property type="entry name" value="Vaccinia Virus protein VP39"/>
    <property type="match status" value="1"/>
</dbReference>
<dbReference type="InterPro" id="IPR041698">
    <property type="entry name" value="Methyltransf_25"/>
</dbReference>
<organism evidence="3">
    <name type="scientific">Kitasatospora camelliae</name>
    <dbReference type="NCBI Taxonomy" id="3156397"/>
    <lineage>
        <taxon>Bacteria</taxon>
        <taxon>Bacillati</taxon>
        <taxon>Actinomycetota</taxon>
        <taxon>Actinomycetes</taxon>
        <taxon>Kitasatosporales</taxon>
        <taxon>Streptomycetaceae</taxon>
        <taxon>Kitasatospora</taxon>
    </lineage>
</organism>
<dbReference type="PANTHER" id="PTHR43861:SF3">
    <property type="entry name" value="PUTATIVE (AFU_ORTHOLOGUE AFUA_2G14390)-RELATED"/>
    <property type="match status" value="1"/>
</dbReference>
<keyword evidence="1 3" id="KW-0808">Transferase</keyword>
<dbReference type="PANTHER" id="PTHR43861">
    <property type="entry name" value="TRANS-ACONITATE 2-METHYLTRANSFERASE-RELATED"/>
    <property type="match status" value="1"/>
</dbReference>
<evidence type="ECO:0000256" key="1">
    <source>
        <dbReference type="ARBA" id="ARBA00022679"/>
    </source>
</evidence>
<feature type="domain" description="Methyltransferase" evidence="2">
    <location>
        <begin position="38"/>
        <end position="134"/>
    </location>
</feature>
<evidence type="ECO:0000313" key="3">
    <source>
        <dbReference type="EMBL" id="XCM82238.1"/>
    </source>
</evidence>
<name>A0AAU8K2D3_9ACTN</name>
<sequence length="207" mass="22144">MDSHAWDDRYRTADLVWGSGPNRWVAGECADLPPGRALDLAAGEGRNGIWLAERGWRVTAVDFSRVALDRGRTLAAALPAPVSDRLTWIEADLRTAVPAEEGAYDLVLVAYLHLPADQRRAVLTAAARALAPGGTLLVVGHDTTNLTEGTGGPQDPAVLFTPEDLLADLADHGLTTVAAERRHRTAGPSGDPDREAVDALVRLHRPE</sequence>
<dbReference type="GO" id="GO:0008168">
    <property type="term" value="F:methyltransferase activity"/>
    <property type="evidence" value="ECO:0007669"/>
    <property type="project" value="UniProtKB-KW"/>
</dbReference>
<keyword evidence="3" id="KW-0489">Methyltransferase</keyword>
<dbReference type="AlphaFoldDB" id="A0AAU8K2D3"/>
<evidence type="ECO:0000259" key="2">
    <source>
        <dbReference type="Pfam" id="PF13649"/>
    </source>
</evidence>
<accession>A0AAU8K2D3</accession>
<dbReference type="GO" id="GO:0017000">
    <property type="term" value="P:antibiotic biosynthetic process"/>
    <property type="evidence" value="ECO:0007669"/>
    <property type="project" value="UniProtKB-ARBA"/>
</dbReference>
<protein>
    <submittedName>
        <fullName evidence="3">Class I SAM-dependent methyltransferase</fullName>
        <ecNumber evidence="3">2.1.1.-</ecNumber>
    </submittedName>
</protein>
<reference evidence="3" key="1">
    <citation type="submission" date="2024-06" db="EMBL/GenBank/DDBJ databases">
        <title>The genome sequences of Kitasatospora sp. strain HUAS MG31.</title>
        <authorList>
            <person name="Mo P."/>
        </authorList>
    </citation>
    <scope>NUCLEOTIDE SEQUENCE</scope>
    <source>
        <strain evidence="3">HUAS MG31</strain>
    </source>
</reference>
<dbReference type="CDD" id="cd02440">
    <property type="entry name" value="AdoMet_MTases"/>
    <property type="match status" value="1"/>
</dbReference>
<gene>
    <name evidence="3" type="ORF">ABWK59_26675</name>
</gene>
<dbReference type="SUPFAM" id="SSF53335">
    <property type="entry name" value="S-adenosyl-L-methionine-dependent methyltransferases"/>
    <property type="match status" value="1"/>
</dbReference>
<proteinExistence type="predicted"/>
<dbReference type="EMBL" id="CP159872">
    <property type="protein sequence ID" value="XCM82238.1"/>
    <property type="molecule type" value="Genomic_DNA"/>
</dbReference>